<dbReference type="GO" id="GO:0003777">
    <property type="term" value="F:microtubule motor activity"/>
    <property type="evidence" value="ECO:0007669"/>
    <property type="project" value="InterPro"/>
</dbReference>
<name>A0AAE0G8K5_9CHLO</name>
<keyword evidence="6" id="KW-0493">Microtubule</keyword>
<dbReference type="GO" id="GO:0008017">
    <property type="term" value="F:microtubule binding"/>
    <property type="evidence" value="ECO:0007669"/>
    <property type="project" value="InterPro"/>
</dbReference>
<dbReference type="PANTHER" id="PTHR47968:SF75">
    <property type="entry name" value="CENTROMERE-ASSOCIATED PROTEIN E"/>
    <property type="match status" value="1"/>
</dbReference>
<evidence type="ECO:0000256" key="8">
    <source>
        <dbReference type="SAM" id="MobiDB-lite"/>
    </source>
</evidence>
<reference evidence="10 11" key="1">
    <citation type="journal article" date="2015" name="Genome Biol. Evol.">
        <title>Comparative Genomics of a Bacterivorous Green Alga Reveals Evolutionary Causalities and Consequences of Phago-Mixotrophic Mode of Nutrition.</title>
        <authorList>
            <person name="Burns J.A."/>
            <person name="Paasch A."/>
            <person name="Narechania A."/>
            <person name="Kim E."/>
        </authorList>
    </citation>
    <scope>NUCLEOTIDE SEQUENCE [LARGE SCALE GENOMIC DNA]</scope>
    <source>
        <strain evidence="10 11">PLY_AMNH</strain>
    </source>
</reference>
<comment type="similarity">
    <text evidence="5 6">Belongs to the TRAFAC class myosin-kinesin ATPase superfamily. Kinesin family.</text>
</comment>
<dbReference type="Pfam" id="PF00225">
    <property type="entry name" value="Kinesin"/>
    <property type="match status" value="1"/>
</dbReference>
<dbReference type="InterPro" id="IPR036961">
    <property type="entry name" value="Kinesin_motor_dom_sf"/>
</dbReference>
<dbReference type="EMBL" id="LGRX02008572">
    <property type="protein sequence ID" value="KAK3273263.1"/>
    <property type="molecule type" value="Genomic_DNA"/>
</dbReference>
<dbReference type="InterPro" id="IPR027417">
    <property type="entry name" value="P-loop_NTPase"/>
</dbReference>
<feature type="coiled-coil region" evidence="7">
    <location>
        <begin position="509"/>
        <end position="536"/>
    </location>
</feature>
<dbReference type="PRINTS" id="PR00380">
    <property type="entry name" value="KINESINHEAVY"/>
</dbReference>
<evidence type="ECO:0000256" key="5">
    <source>
        <dbReference type="PROSITE-ProRule" id="PRU00283"/>
    </source>
</evidence>
<evidence type="ECO:0000313" key="11">
    <source>
        <dbReference type="Proteomes" id="UP001190700"/>
    </source>
</evidence>
<dbReference type="PROSITE" id="PS50067">
    <property type="entry name" value="KINESIN_MOTOR_2"/>
    <property type="match status" value="1"/>
</dbReference>
<accession>A0AAE0G8K5</accession>
<keyword evidence="4 6" id="KW-0505">Motor protein</keyword>
<keyword evidence="2 6" id="KW-0067">ATP-binding</keyword>
<evidence type="ECO:0000256" key="3">
    <source>
        <dbReference type="ARBA" id="ARBA00023054"/>
    </source>
</evidence>
<keyword evidence="11" id="KW-1185">Reference proteome</keyword>
<dbReference type="InterPro" id="IPR027640">
    <property type="entry name" value="Kinesin-like_fam"/>
</dbReference>
<dbReference type="GO" id="GO:0007018">
    <property type="term" value="P:microtubule-based movement"/>
    <property type="evidence" value="ECO:0007669"/>
    <property type="project" value="InterPro"/>
</dbReference>
<feature type="region of interest" description="Disordered" evidence="8">
    <location>
        <begin position="574"/>
        <end position="593"/>
    </location>
</feature>
<dbReference type="GO" id="GO:0005524">
    <property type="term" value="F:ATP binding"/>
    <property type="evidence" value="ECO:0007669"/>
    <property type="project" value="UniProtKB-KW"/>
</dbReference>
<dbReference type="GO" id="GO:0005874">
    <property type="term" value="C:microtubule"/>
    <property type="evidence" value="ECO:0007669"/>
    <property type="project" value="UniProtKB-KW"/>
</dbReference>
<gene>
    <name evidence="10" type="ORF">CYMTET_18489</name>
</gene>
<dbReference type="Gene3D" id="3.40.850.10">
    <property type="entry name" value="Kinesin motor domain"/>
    <property type="match status" value="1"/>
</dbReference>
<proteinExistence type="inferred from homology"/>
<evidence type="ECO:0000313" key="10">
    <source>
        <dbReference type="EMBL" id="KAK3273263.1"/>
    </source>
</evidence>
<comment type="caution">
    <text evidence="5">Lacks conserved residue(s) required for the propagation of feature annotation.</text>
</comment>
<dbReference type="AlphaFoldDB" id="A0AAE0G8K5"/>
<keyword evidence="1 6" id="KW-0547">Nucleotide-binding</keyword>
<evidence type="ECO:0000256" key="6">
    <source>
        <dbReference type="RuleBase" id="RU000394"/>
    </source>
</evidence>
<evidence type="ECO:0000259" key="9">
    <source>
        <dbReference type="PROSITE" id="PS50067"/>
    </source>
</evidence>
<sequence>MRGTVCVGAEERFVSSVDACLDVVDDGQKERHVSATLMNDQSSRSHTIFRITVESRPVREGEQGGLVDLTDSLSEMDSNSEQDLTVSMLNLIDLAGSERIAKTGATGVTRKEGTMINKSLTTLSKVIMELSKGGGIGHVPYRDSKLTRMLQQALGGNSRCATVCCISTAVEHHEEAKSTLRFASRCKLVENKAVKNVMKSTSETAGLQRGDCRTKGETSRYSPHRHGSILLPALCYQQPINVIPSTFHLPSIHRPWWALVGAQKAALGMQRAALRTQSIKLAEKREETQQVSQKLSQVRVLNLWHRSISAALLSKSQERQSNLEMQLERTHGLNATLSKELEKCKLRKEVQAAPESEVLVYAQKLRESEAGRAALASRLKSSQEARRALSEETAMERVRAKWKAAVKATLIEKLTSQSEVMVDQLQRKDALVASFEKRLLDGEASFRELTHELSHCRHELCDIMASTEGPQLDKDRAGLCSRLLERLETFQLKAKKGLPAEEISKYERWEAAQSELAAAQARIKHLELKLELCELQTETKDQKKPKEETNEPSLMDFANMMFLCTGAPRTAATYSRKSVNTGQTGTPRSWSQA</sequence>
<organism evidence="10 11">
    <name type="scientific">Cymbomonas tetramitiformis</name>
    <dbReference type="NCBI Taxonomy" id="36881"/>
    <lineage>
        <taxon>Eukaryota</taxon>
        <taxon>Viridiplantae</taxon>
        <taxon>Chlorophyta</taxon>
        <taxon>Pyramimonadophyceae</taxon>
        <taxon>Pyramimonadales</taxon>
        <taxon>Pyramimonadaceae</taxon>
        <taxon>Cymbomonas</taxon>
    </lineage>
</organism>
<dbReference type="InterPro" id="IPR001752">
    <property type="entry name" value="Kinesin_motor_dom"/>
</dbReference>
<dbReference type="SUPFAM" id="SSF52540">
    <property type="entry name" value="P-loop containing nucleoside triphosphate hydrolases"/>
    <property type="match status" value="1"/>
</dbReference>
<dbReference type="PROSITE" id="PS00411">
    <property type="entry name" value="KINESIN_MOTOR_1"/>
    <property type="match status" value="1"/>
</dbReference>
<protein>
    <recommendedName>
        <fullName evidence="6">Kinesin-like protein</fullName>
    </recommendedName>
</protein>
<evidence type="ECO:0000256" key="7">
    <source>
        <dbReference type="SAM" id="Coils"/>
    </source>
</evidence>
<dbReference type="Proteomes" id="UP001190700">
    <property type="component" value="Unassembled WGS sequence"/>
</dbReference>
<evidence type="ECO:0000256" key="4">
    <source>
        <dbReference type="ARBA" id="ARBA00023175"/>
    </source>
</evidence>
<dbReference type="InterPro" id="IPR019821">
    <property type="entry name" value="Kinesin_motor_CS"/>
</dbReference>
<comment type="caution">
    <text evidence="10">The sequence shown here is derived from an EMBL/GenBank/DDBJ whole genome shotgun (WGS) entry which is preliminary data.</text>
</comment>
<dbReference type="PANTHER" id="PTHR47968">
    <property type="entry name" value="CENTROMERE PROTEIN E"/>
    <property type="match status" value="1"/>
</dbReference>
<dbReference type="SMART" id="SM00129">
    <property type="entry name" value="KISc"/>
    <property type="match status" value="1"/>
</dbReference>
<evidence type="ECO:0000256" key="1">
    <source>
        <dbReference type="ARBA" id="ARBA00022741"/>
    </source>
</evidence>
<keyword evidence="3 7" id="KW-0175">Coiled coil</keyword>
<evidence type="ECO:0000256" key="2">
    <source>
        <dbReference type="ARBA" id="ARBA00022840"/>
    </source>
</evidence>
<feature type="domain" description="Kinesin motor" evidence="9">
    <location>
        <begin position="1"/>
        <end position="189"/>
    </location>
</feature>